<reference evidence="1" key="2">
    <citation type="journal article" date="2021" name="PeerJ">
        <title>Extensive microbial diversity within the chicken gut microbiome revealed by metagenomics and culture.</title>
        <authorList>
            <person name="Gilroy R."/>
            <person name="Ravi A."/>
            <person name="Getino M."/>
            <person name="Pursley I."/>
            <person name="Horton D.L."/>
            <person name="Alikhan N.F."/>
            <person name="Baker D."/>
            <person name="Gharbi K."/>
            <person name="Hall N."/>
            <person name="Watson M."/>
            <person name="Adriaenssens E.M."/>
            <person name="Foster-Nyarko E."/>
            <person name="Jarju S."/>
            <person name="Secka A."/>
            <person name="Antonio M."/>
            <person name="Oren A."/>
            <person name="Chaudhuri R.R."/>
            <person name="La Ragione R."/>
            <person name="Hildebrand F."/>
            <person name="Pallen M.J."/>
        </authorList>
    </citation>
    <scope>NUCLEOTIDE SEQUENCE</scope>
    <source>
        <strain evidence="1">ChiSjej1B19-3389</strain>
    </source>
</reference>
<dbReference type="EMBL" id="DVFW01000036">
    <property type="protein sequence ID" value="HIQ81082.1"/>
    <property type="molecule type" value="Genomic_DNA"/>
</dbReference>
<proteinExistence type="predicted"/>
<dbReference type="Proteomes" id="UP000886787">
    <property type="component" value="Unassembled WGS sequence"/>
</dbReference>
<gene>
    <name evidence="1" type="ORF">IAD32_07360</name>
</gene>
<evidence type="ECO:0000313" key="1">
    <source>
        <dbReference type="EMBL" id="HIQ81082.1"/>
    </source>
</evidence>
<sequence>MTLIPCDCDCIYQKEGYCNLEKPSLVTNNNTEKGCVYYIAVQKEVNGLKGPQTHP</sequence>
<organism evidence="1 2">
    <name type="scientific">Candidatus Scatavimonas merdigallinarum</name>
    <dbReference type="NCBI Taxonomy" id="2840914"/>
    <lineage>
        <taxon>Bacteria</taxon>
        <taxon>Bacillati</taxon>
        <taxon>Bacillota</taxon>
        <taxon>Clostridia</taxon>
        <taxon>Eubacteriales</taxon>
        <taxon>Oscillospiraceae</taxon>
        <taxon>Oscillospiraceae incertae sedis</taxon>
        <taxon>Candidatus Scatavimonas</taxon>
    </lineage>
</organism>
<evidence type="ECO:0008006" key="3">
    <source>
        <dbReference type="Google" id="ProtNLM"/>
    </source>
</evidence>
<evidence type="ECO:0000313" key="2">
    <source>
        <dbReference type="Proteomes" id="UP000886787"/>
    </source>
</evidence>
<dbReference type="AlphaFoldDB" id="A0A9D1CUM6"/>
<comment type="caution">
    <text evidence="1">The sequence shown here is derived from an EMBL/GenBank/DDBJ whole genome shotgun (WGS) entry which is preliminary data.</text>
</comment>
<name>A0A9D1CUM6_9FIRM</name>
<protein>
    <recommendedName>
        <fullName evidence="3">DUF1540 domain-containing protein</fullName>
    </recommendedName>
</protein>
<reference evidence="1" key="1">
    <citation type="submission" date="2020-10" db="EMBL/GenBank/DDBJ databases">
        <authorList>
            <person name="Gilroy R."/>
        </authorList>
    </citation>
    <scope>NUCLEOTIDE SEQUENCE</scope>
    <source>
        <strain evidence="1">ChiSjej1B19-3389</strain>
    </source>
</reference>
<accession>A0A9D1CUM6</accession>